<proteinExistence type="inferred from homology"/>
<comment type="catalytic activity">
    <reaction evidence="1">
        <text>cytidine(4) in tRNA(Gly)(GCC) + S-adenosyl-L-methionine = 2'-O-methylcytidine(4) in tRNA(Gly)(GCC) + S-adenosyl-L-homocysteine + H(+)</text>
        <dbReference type="Rhea" id="RHEA:43192"/>
        <dbReference type="Rhea" id="RHEA-COMP:10399"/>
        <dbReference type="Rhea" id="RHEA-COMP:10400"/>
        <dbReference type="ChEBI" id="CHEBI:15378"/>
        <dbReference type="ChEBI" id="CHEBI:57856"/>
        <dbReference type="ChEBI" id="CHEBI:59789"/>
        <dbReference type="ChEBI" id="CHEBI:74495"/>
        <dbReference type="ChEBI" id="CHEBI:82748"/>
        <dbReference type="EC" id="2.1.1.225"/>
    </reaction>
</comment>
<dbReference type="PANTHER" id="PTHR12998">
    <property type="entry name" value="TRNA:M(4)X MODIFICATION ENZYME TRM13 HOMOLOG"/>
    <property type="match status" value="1"/>
</dbReference>
<dbReference type="InterPro" id="IPR007871">
    <property type="entry name" value="Methyltransferase_TRM13"/>
</dbReference>
<comment type="catalytic activity">
    <reaction evidence="1">
        <text>cytidine(4) in tRNA(Pro) + S-adenosyl-L-methionine = 2'-O-methylcytidine(4) in tRNA(Pro) + S-adenosyl-L-homocysteine + H(+)</text>
        <dbReference type="Rhea" id="RHEA:32767"/>
        <dbReference type="Rhea" id="RHEA-COMP:10397"/>
        <dbReference type="Rhea" id="RHEA-COMP:10398"/>
        <dbReference type="ChEBI" id="CHEBI:15378"/>
        <dbReference type="ChEBI" id="CHEBI:57856"/>
        <dbReference type="ChEBI" id="CHEBI:59789"/>
        <dbReference type="ChEBI" id="CHEBI:74495"/>
        <dbReference type="ChEBI" id="CHEBI:82748"/>
        <dbReference type="EC" id="2.1.1.225"/>
    </reaction>
</comment>
<dbReference type="InterPro" id="IPR039044">
    <property type="entry name" value="Trm13"/>
</dbReference>
<accession>R7QPM9</accession>
<dbReference type="OMA" id="QENCNSA"/>
<comment type="similarity">
    <text evidence="1">Belongs to the methyltransferase TRM13 family.</text>
</comment>
<keyword evidence="1" id="KW-0479">Metal-binding</keyword>
<evidence type="ECO:0000313" key="4">
    <source>
        <dbReference type="Proteomes" id="UP000012073"/>
    </source>
</evidence>
<dbReference type="OrthoDB" id="258806at2759"/>
<dbReference type="GO" id="GO:0106050">
    <property type="term" value="F:tRNA 2'-O-methyltransferase activity"/>
    <property type="evidence" value="ECO:0007669"/>
    <property type="project" value="UniProtKB-UniRule"/>
</dbReference>
<feature type="domain" description="Methyltransferase TRM13" evidence="2">
    <location>
        <begin position="166"/>
        <end position="334"/>
    </location>
</feature>
<dbReference type="RefSeq" id="XP_005719261.1">
    <property type="nucleotide sequence ID" value="XM_005719204.1"/>
</dbReference>
<keyword evidence="1" id="KW-0808">Transferase</keyword>
<keyword evidence="1" id="KW-0862">Zinc</keyword>
<dbReference type="EC" id="2.1.1.225" evidence="1"/>
<dbReference type="PhylomeDB" id="R7QPM9"/>
<dbReference type="Proteomes" id="UP000012073">
    <property type="component" value="Unassembled WGS sequence"/>
</dbReference>
<organism evidence="3 4">
    <name type="scientific">Chondrus crispus</name>
    <name type="common">Carrageen Irish moss</name>
    <name type="synonym">Polymorpha crispa</name>
    <dbReference type="NCBI Taxonomy" id="2769"/>
    <lineage>
        <taxon>Eukaryota</taxon>
        <taxon>Rhodophyta</taxon>
        <taxon>Florideophyceae</taxon>
        <taxon>Rhodymeniophycidae</taxon>
        <taxon>Gigartinales</taxon>
        <taxon>Gigartinaceae</taxon>
        <taxon>Chondrus</taxon>
    </lineage>
</organism>
<evidence type="ECO:0000256" key="1">
    <source>
        <dbReference type="RuleBase" id="RU367103"/>
    </source>
</evidence>
<dbReference type="PANTHER" id="PTHR12998:SF0">
    <property type="entry name" value="TRNA:M(4)X MODIFICATION ENZYME TRM13 HOMOLOG"/>
    <property type="match status" value="1"/>
</dbReference>
<name>R7QPM9_CHOCR</name>
<reference evidence="4" key="1">
    <citation type="journal article" date="2013" name="Proc. Natl. Acad. Sci. U.S.A.">
        <title>Genome structure and metabolic features in the red seaweed Chondrus crispus shed light on evolution of the Archaeplastida.</title>
        <authorList>
            <person name="Collen J."/>
            <person name="Porcel B."/>
            <person name="Carre W."/>
            <person name="Ball S.G."/>
            <person name="Chaparro C."/>
            <person name="Tonon T."/>
            <person name="Barbeyron T."/>
            <person name="Michel G."/>
            <person name="Noel B."/>
            <person name="Valentin K."/>
            <person name="Elias M."/>
            <person name="Artiguenave F."/>
            <person name="Arun A."/>
            <person name="Aury J.M."/>
            <person name="Barbosa-Neto J.F."/>
            <person name="Bothwell J.H."/>
            <person name="Bouget F.Y."/>
            <person name="Brillet L."/>
            <person name="Cabello-Hurtado F."/>
            <person name="Capella-Gutierrez S."/>
            <person name="Charrier B."/>
            <person name="Cladiere L."/>
            <person name="Cock J.M."/>
            <person name="Coelho S.M."/>
            <person name="Colleoni C."/>
            <person name="Czjzek M."/>
            <person name="Da Silva C."/>
            <person name="Delage L."/>
            <person name="Denoeud F."/>
            <person name="Deschamps P."/>
            <person name="Dittami S.M."/>
            <person name="Gabaldon T."/>
            <person name="Gachon C.M."/>
            <person name="Groisillier A."/>
            <person name="Herve C."/>
            <person name="Jabbari K."/>
            <person name="Katinka M."/>
            <person name="Kloareg B."/>
            <person name="Kowalczyk N."/>
            <person name="Labadie K."/>
            <person name="Leblanc C."/>
            <person name="Lopez P.J."/>
            <person name="McLachlan D.H."/>
            <person name="Meslet-Cladiere L."/>
            <person name="Moustafa A."/>
            <person name="Nehr Z."/>
            <person name="Nyvall Collen P."/>
            <person name="Panaud O."/>
            <person name="Partensky F."/>
            <person name="Poulain J."/>
            <person name="Rensing S.A."/>
            <person name="Rousvoal S."/>
            <person name="Samson G."/>
            <person name="Symeonidi A."/>
            <person name="Weissenbach J."/>
            <person name="Zambounis A."/>
            <person name="Wincker P."/>
            <person name="Boyen C."/>
        </authorList>
    </citation>
    <scope>NUCLEOTIDE SEQUENCE [LARGE SCALE GENOMIC DNA]</scope>
    <source>
        <strain evidence="4">cv. Stackhouse</strain>
    </source>
</reference>
<sequence length="385" mass="43678">MRKKRPCGMPTRVGCALCGAHLSKLRCPSCTTALPSERALSKHLPICPAARRIRKEREQPWCVPACNIYRQSVSYKQTLYSKSPLQLDEIEHVMKTVQRLLSTGKDSLAPPWVPTLPVQRSFLLEEDADIAAEWADSRNSQMKLEPKHFAQFGPLAASLLHHPPTDKLAVLELGAGRAYTSLYVAHVLHKRGLPASFVAVDRAGGRHKADRTIRNWVDNADSPLRTFRRIKCDVADFRIREVDEIRTATDVRLIGKHVCGAALDASLNAATNFAREERKGAGEVRLIFACCCRRLCRWDWLGEAQKIWLDWGVDDKFYEVICRLAQWGLDQKQAQEYAEIGKKCRLLLDMGRVRWLRRQGWDAYCGEYTTASPENRCIAAVWRGV</sequence>
<protein>
    <recommendedName>
        <fullName evidence="1">tRNA:m(4)X modification enzyme TRM13</fullName>
        <ecNumber evidence="1">2.1.1.225</ecNumber>
    </recommendedName>
</protein>
<comment type="catalytic activity">
    <reaction evidence="1">
        <text>adenosine(4) in tRNA(His) + S-adenosyl-L-methionine = 2'-O-methyladenosine(4) in tRNA(His) + S-adenosyl-L-homocysteine + H(+)</text>
        <dbReference type="Rhea" id="RHEA:43196"/>
        <dbReference type="Rhea" id="RHEA-COMP:10401"/>
        <dbReference type="Rhea" id="RHEA-COMP:10402"/>
        <dbReference type="ChEBI" id="CHEBI:15378"/>
        <dbReference type="ChEBI" id="CHEBI:57856"/>
        <dbReference type="ChEBI" id="CHEBI:59789"/>
        <dbReference type="ChEBI" id="CHEBI:74411"/>
        <dbReference type="ChEBI" id="CHEBI:74477"/>
        <dbReference type="EC" id="2.1.1.225"/>
    </reaction>
</comment>
<keyword evidence="1" id="KW-0949">S-adenosyl-L-methionine</keyword>
<dbReference type="GO" id="GO:0008270">
    <property type="term" value="F:zinc ion binding"/>
    <property type="evidence" value="ECO:0007669"/>
    <property type="project" value="UniProtKB-KW"/>
</dbReference>
<dbReference type="EMBL" id="HG002023">
    <property type="protein sequence ID" value="CDF39350.1"/>
    <property type="molecule type" value="Genomic_DNA"/>
</dbReference>
<dbReference type="GO" id="GO:0030488">
    <property type="term" value="P:tRNA methylation"/>
    <property type="evidence" value="ECO:0007669"/>
    <property type="project" value="InterPro"/>
</dbReference>
<dbReference type="STRING" id="2769.R7QPM9"/>
<gene>
    <name evidence="3" type="ORF">CHC_T00000204001</name>
</gene>
<dbReference type="Gramene" id="CDF39350">
    <property type="protein sequence ID" value="CDF39350"/>
    <property type="gene ID" value="CHC_T00000204001"/>
</dbReference>
<evidence type="ECO:0000313" key="3">
    <source>
        <dbReference type="EMBL" id="CDF39350.1"/>
    </source>
</evidence>
<keyword evidence="1" id="KW-0489">Methyltransferase</keyword>
<evidence type="ECO:0000259" key="2">
    <source>
        <dbReference type="Pfam" id="PF05206"/>
    </source>
</evidence>
<keyword evidence="1" id="KW-0819">tRNA processing</keyword>
<dbReference type="AlphaFoldDB" id="R7QPM9"/>
<dbReference type="Pfam" id="PF05206">
    <property type="entry name" value="TRM13"/>
    <property type="match status" value="1"/>
</dbReference>
<keyword evidence="1" id="KW-0863">Zinc-finger</keyword>
<dbReference type="KEGG" id="ccp:CHC_T00000204001"/>
<dbReference type="GeneID" id="17326997"/>
<keyword evidence="4" id="KW-1185">Reference proteome</keyword>
<comment type="function">
    <text evidence="1">tRNA methylase which 2'-O-methylates cytidine(4) in tRNA(Pro) and tRNA(Gly)(GCC), and adenosine(4) in tRNA(His).</text>
</comment>